<proteinExistence type="predicted"/>
<dbReference type="Proteomes" id="UP000316196">
    <property type="component" value="Unassembled WGS sequence"/>
</dbReference>
<protein>
    <submittedName>
        <fullName evidence="1">Uncharacterized protein</fullName>
    </submittedName>
</protein>
<evidence type="ECO:0000313" key="1">
    <source>
        <dbReference type="EMBL" id="TQL62547.1"/>
    </source>
</evidence>
<accession>A0A542ZQE3</accession>
<sequence>MFPGERMSQALTPEMHLEIFRSFLSWMYKPSLQVSEYSWATVSDGGHATVVDTERLDPELLFATELVTPGPPTLMAATSLFTSNVWEGYACRGKPLPPGISWFHPNGQPGLDIEEFSPPPMQVPRSGPPEGDDWDLAYYTYAAGPDYDRRGSLTMLSLPHAMWRLGEVWREGHLVVPVGDRLVPVAIADFRQFDLVDGEVWRYSNFPDDDLPPWRLGVSIAEAMTATVVPSGTTRLIIAADDAGQPTIITEES</sequence>
<gene>
    <name evidence="1" type="ORF">FB460_0327</name>
</gene>
<dbReference type="AlphaFoldDB" id="A0A542ZQE3"/>
<keyword evidence="2" id="KW-1185">Reference proteome</keyword>
<reference evidence="1 2" key="1">
    <citation type="submission" date="2019-06" db="EMBL/GenBank/DDBJ databases">
        <title>Sequencing the genomes of 1000 actinobacteria strains.</title>
        <authorList>
            <person name="Klenk H.-P."/>
        </authorList>
    </citation>
    <scope>NUCLEOTIDE SEQUENCE [LARGE SCALE GENOMIC DNA]</scope>
    <source>
        <strain evidence="1 2">DSM 8251</strain>
    </source>
</reference>
<dbReference type="EMBL" id="VFOR01000001">
    <property type="protein sequence ID" value="TQL62547.1"/>
    <property type="molecule type" value="Genomic_DNA"/>
</dbReference>
<organism evidence="1 2">
    <name type="scientific">Propioniferax innocua</name>
    <dbReference type="NCBI Taxonomy" id="1753"/>
    <lineage>
        <taxon>Bacteria</taxon>
        <taxon>Bacillati</taxon>
        <taxon>Actinomycetota</taxon>
        <taxon>Actinomycetes</taxon>
        <taxon>Propionibacteriales</taxon>
        <taxon>Propionibacteriaceae</taxon>
        <taxon>Propioniferax</taxon>
    </lineage>
</organism>
<name>A0A542ZQE3_9ACTN</name>
<comment type="caution">
    <text evidence="1">The sequence shown here is derived from an EMBL/GenBank/DDBJ whole genome shotgun (WGS) entry which is preliminary data.</text>
</comment>
<evidence type="ECO:0000313" key="2">
    <source>
        <dbReference type="Proteomes" id="UP000316196"/>
    </source>
</evidence>